<keyword evidence="2" id="KW-1185">Reference proteome</keyword>
<protein>
    <submittedName>
        <fullName evidence="1">Uncharacterized protein</fullName>
    </submittedName>
</protein>
<evidence type="ECO:0000313" key="2">
    <source>
        <dbReference type="Proteomes" id="UP000215158"/>
    </source>
</evidence>
<accession>A0A248VIV7</accession>
<gene>
    <name evidence="1" type="ORF">CJU94_12545</name>
</gene>
<reference evidence="1 2" key="1">
    <citation type="submission" date="2017-08" db="EMBL/GenBank/DDBJ databases">
        <title>Identification and genetic characteristics of simultaneous BTEX- and naphthalene-degrading Paraburkholderia sp. BN5 isolated from petroleum-contaminated soil.</title>
        <authorList>
            <person name="Lee Y."/>
            <person name="Jeon C.O."/>
        </authorList>
    </citation>
    <scope>NUCLEOTIDE SEQUENCE [LARGE SCALE GENOMIC DNA]</scope>
    <source>
        <strain evidence="1 2">BN5</strain>
    </source>
</reference>
<dbReference type="AlphaFoldDB" id="A0A248VIV7"/>
<organism evidence="1 2">
    <name type="scientific">Paraburkholderia aromaticivorans</name>
    <dbReference type="NCBI Taxonomy" id="2026199"/>
    <lineage>
        <taxon>Bacteria</taxon>
        <taxon>Pseudomonadati</taxon>
        <taxon>Pseudomonadota</taxon>
        <taxon>Betaproteobacteria</taxon>
        <taxon>Burkholderiales</taxon>
        <taxon>Burkholderiaceae</taxon>
        <taxon>Paraburkholderia</taxon>
    </lineage>
</organism>
<name>A0A248VIV7_9BURK</name>
<dbReference type="KEGG" id="parb:CJU94_12545"/>
<dbReference type="Proteomes" id="UP000215158">
    <property type="component" value="Chromosome 1"/>
</dbReference>
<sequence length="80" mass="8566">MDKNEALMPGRAAKLDANSGILPESGRGGSVRGASGHLHGFSRRGSAFASARADAFVCTFSCALACNSDPLRRWRYHTRL</sequence>
<proteinExistence type="predicted"/>
<evidence type="ECO:0000313" key="1">
    <source>
        <dbReference type="EMBL" id="ASV98918.1"/>
    </source>
</evidence>
<dbReference type="EMBL" id="CP022989">
    <property type="protein sequence ID" value="ASV98918.1"/>
    <property type="molecule type" value="Genomic_DNA"/>
</dbReference>